<evidence type="ECO:0000256" key="1">
    <source>
        <dbReference type="SAM" id="MobiDB-lite"/>
    </source>
</evidence>
<dbReference type="PATRIC" id="fig|394.7.peg.1460"/>
<dbReference type="RefSeq" id="WP_015887152.1">
    <property type="nucleotide sequence ID" value="NC_012586.1"/>
</dbReference>
<dbReference type="Pfam" id="PF07820">
    <property type="entry name" value="TraC"/>
    <property type="match status" value="1"/>
</dbReference>
<feature type="region of interest" description="Disordered" evidence="1">
    <location>
        <begin position="66"/>
        <end position="95"/>
    </location>
</feature>
<evidence type="ECO:0000313" key="2">
    <source>
        <dbReference type="EMBL" id="ACP22507.1"/>
    </source>
</evidence>
<accession>C3KQZ9</accession>
<geneLocation type="plasmid" evidence="3">
    <name>sym pNGR234b</name>
</geneLocation>
<evidence type="ECO:0000313" key="3">
    <source>
        <dbReference type="Proteomes" id="UP000001054"/>
    </source>
</evidence>
<reference evidence="2 3" key="2">
    <citation type="journal article" date="2009" name="Appl. Environ. Microbiol.">
        <title>Rhizobium sp. strain NGR234 possesses a remarkable number of secretion systems.</title>
        <authorList>
            <person name="Schmeisser C."/>
            <person name="Liesegang H."/>
            <person name="Krysciak D."/>
            <person name="Bakkou N."/>
            <person name="Le Quere A."/>
            <person name="Wollherr A."/>
            <person name="Heinemeyer I."/>
            <person name="Morgenstern B."/>
            <person name="Pommerening-Roeser A."/>
            <person name="Flores M."/>
            <person name="Palacios R."/>
            <person name="Brenner S."/>
            <person name="Gottschalk G."/>
            <person name="Schmitz R.A."/>
            <person name="Broughton W.J."/>
            <person name="Perret X."/>
            <person name="Strittmatter A.W."/>
            <person name="Streit W.R."/>
        </authorList>
    </citation>
    <scope>NUCLEOTIDE SEQUENCE [LARGE SCALE GENOMIC DNA]</scope>
    <source>
        <strain evidence="3">NBRC 101917 / NGR234</strain>
    </source>
</reference>
<organism evidence="2 3">
    <name type="scientific">Sinorhizobium fredii (strain NBRC 101917 / NGR234)</name>
    <dbReference type="NCBI Taxonomy" id="394"/>
    <lineage>
        <taxon>Bacteria</taxon>
        <taxon>Pseudomonadati</taxon>
        <taxon>Pseudomonadota</taxon>
        <taxon>Alphaproteobacteria</taxon>
        <taxon>Hyphomicrobiales</taxon>
        <taxon>Rhizobiaceae</taxon>
        <taxon>Sinorhizobium/Ensifer group</taxon>
        <taxon>Sinorhizobium</taxon>
    </lineage>
</organism>
<dbReference type="KEGG" id="rhi:NGR_b10540"/>
<dbReference type="OrthoDB" id="8282319at2"/>
<sequence>MAAQASIPELDAQIERLKERRKLLVVKSAERFARAATKAGLAEMEISDDQLGAIFTELAARFRKSERKGLAGASPQTRRPADIGAGTTAKASNDG</sequence>
<dbReference type="HOGENOM" id="CLU_185310_0_0_5"/>
<dbReference type="InterPro" id="IPR012930">
    <property type="entry name" value="TraC"/>
</dbReference>
<protein>
    <submittedName>
        <fullName evidence="2">TraC conjugal transfer protein</fullName>
    </submittedName>
</protein>
<gene>
    <name evidence="2" type="primary">traC</name>
    <name evidence="2" type="ordered locus">NGR_b10540</name>
</gene>
<dbReference type="EMBL" id="CP000874">
    <property type="protein sequence ID" value="ACP22507.1"/>
    <property type="molecule type" value="Genomic_DNA"/>
</dbReference>
<name>C3KQZ9_SINFN</name>
<reference evidence="3" key="1">
    <citation type="journal article" date="2004" name="J. Bacteriol.">
        <title>An evolutionary hot spot: the pNGR234b replicon of Rhizobium sp. strain NGR234.</title>
        <authorList>
            <person name="Streit W.R."/>
            <person name="Schmitz R.A."/>
            <person name="Perret X."/>
            <person name="Staehelin C."/>
            <person name="Deakin W.J."/>
            <person name="Raasch C."/>
            <person name="Liesegang H."/>
            <person name="Broughton W.J."/>
        </authorList>
    </citation>
    <scope>NUCLEOTIDE SEQUENCE [LARGE SCALE GENOMIC DNA]</scope>
    <source>
        <strain evidence="3">NBRC 101917 / NGR234</strain>
    </source>
</reference>
<keyword evidence="2" id="KW-0614">Plasmid</keyword>
<keyword evidence="3" id="KW-1185">Reference proteome</keyword>
<dbReference type="AlphaFoldDB" id="C3KQZ9"/>
<dbReference type="Proteomes" id="UP000001054">
    <property type="component" value="Plasmid pNGR234b"/>
</dbReference>
<proteinExistence type="predicted"/>